<keyword evidence="8" id="KW-1133">Transmembrane helix</keyword>
<evidence type="ECO:0000256" key="6">
    <source>
        <dbReference type="ARBA" id="ARBA00022679"/>
    </source>
</evidence>
<dbReference type="SMART" id="SM00825">
    <property type="entry name" value="PKS_KS"/>
    <property type="match status" value="1"/>
</dbReference>
<dbReference type="Gene3D" id="3.40.47.10">
    <property type="match status" value="2"/>
</dbReference>
<dbReference type="InterPro" id="IPR014031">
    <property type="entry name" value="Ketoacyl_synth_C"/>
</dbReference>
<dbReference type="EMBL" id="CP059851">
    <property type="protein sequence ID" value="QMW22115.1"/>
    <property type="molecule type" value="Genomic_DNA"/>
</dbReference>
<evidence type="ECO:0000256" key="8">
    <source>
        <dbReference type="ARBA" id="ARBA00022989"/>
    </source>
</evidence>
<dbReference type="InterPro" id="IPR000794">
    <property type="entry name" value="Beta-ketoacyl_synthase"/>
</dbReference>
<dbReference type="CDD" id="cd00834">
    <property type="entry name" value="KAS_I_II"/>
    <property type="match status" value="1"/>
</dbReference>
<keyword evidence="4" id="KW-1003">Cell membrane</keyword>
<dbReference type="PROSITE" id="PS52004">
    <property type="entry name" value="KS3_2"/>
    <property type="match status" value="1"/>
</dbReference>
<dbReference type="Pfam" id="PF00109">
    <property type="entry name" value="ketoacyl-synt"/>
    <property type="match status" value="1"/>
</dbReference>
<evidence type="ECO:0000256" key="12">
    <source>
        <dbReference type="ARBA" id="ARBA00041756"/>
    </source>
</evidence>
<dbReference type="GO" id="GO:0004315">
    <property type="term" value="F:3-oxoacyl-[acyl-carrier-protein] synthase activity"/>
    <property type="evidence" value="ECO:0007669"/>
    <property type="project" value="InterPro"/>
</dbReference>
<evidence type="ECO:0000313" key="16">
    <source>
        <dbReference type="Proteomes" id="UP000515292"/>
    </source>
</evidence>
<dbReference type="PANTHER" id="PTHR11712:SF352">
    <property type="entry name" value="3-OXOACYL-[ACYL-CARRIER-PROTEIN] SYNTHASE"/>
    <property type="match status" value="1"/>
</dbReference>
<dbReference type="InterPro" id="IPR018201">
    <property type="entry name" value="Ketoacyl_synth_AS"/>
</dbReference>
<evidence type="ECO:0000256" key="3">
    <source>
        <dbReference type="ARBA" id="ARBA00022458"/>
    </source>
</evidence>
<evidence type="ECO:0000256" key="7">
    <source>
        <dbReference type="ARBA" id="ARBA00022692"/>
    </source>
</evidence>
<evidence type="ECO:0000313" key="15">
    <source>
        <dbReference type="EMBL" id="QMW22115.1"/>
    </source>
</evidence>
<comment type="subcellular location">
    <subcellularLocation>
        <location evidence="1">Cell inner membrane</location>
    </subcellularLocation>
</comment>
<keyword evidence="16" id="KW-1185">Reference proteome</keyword>
<dbReference type="Pfam" id="PF02801">
    <property type="entry name" value="Ketoacyl-synt_C"/>
    <property type="match status" value="1"/>
</dbReference>
<dbReference type="PROSITE" id="PS00606">
    <property type="entry name" value="KS3_1"/>
    <property type="match status" value="1"/>
</dbReference>
<accession>A0A7G5IFH3</accession>
<evidence type="ECO:0000256" key="2">
    <source>
        <dbReference type="ARBA" id="ARBA00008467"/>
    </source>
</evidence>
<dbReference type="Proteomes" id="UP000515292">
    <property type="component" value="Chromosome"/>
</dbReference>
<keyword evidence="3" id="KW-0536">Nodulation</keyword>
<dbReference type="AlphaFoldDB" id="A0A7G5IFH3"/>
<evidence type="ECO:0000256" key="9">
    <source>
        <dbReference type="ARBA" id="ARBA00023136"/>
    </source>
</evidence>
<evidence type="ECO:0000256" key="4">
    <source>
        <dbReference type="ARBA" id="ARBA00022475"/>
    </source>
</evidence>
<feature type="domain" description="Ketosynthase family 3 (KS3)" evidence="14">
    <location>
        <begin position="1"/>
        <end position="401"/>
    </location>
</feature>
<dbReference type="GO" id="GO:0005886">
    <property type="term" value="C:plasma membrane"/>
    <property type="evidence" value="ECO:0007669"/>
    <property type="project" value="UniProtKB-SubCell"/>
</dbReference>
<comment type="similarity">
    <text evidence="2 13">Belongs to the thiolase-like superfamily. Beta-ketoacyl-ACP synthases family.</text>
</comment>
<protein>
    <recommendedName>
        <fullName evidence="11">Nodulation protein E</fullName>
    </recommendedName>
    <alternativeName>
        <fullName evidence="12">Host-specificity of nodulation protein B</fullName>
    </alternativeName>
</protein>
<dbReference type="GO" id="GO:0003988">
    <property type="term" value="F:acetyl-CoA C-acyltransferase activity"/>
    <property type="evidence" value="ECO:0007669"/>
    <property type="project" value="UniProtKB-ARBA"/>
</dbReference>
<keyword evidence="9" id="KW-0472">Membrane</keyword>
<name>A0A7G5IFH3_9SPHN</name>
<evidence type="ECO:0000259" key="14">
    <source>
        <dbReference type="PROSITE" id="PS52004"/>
    </source>
</evidence>
<dbReference type="PANTHER" id="PTHR11712">
    <property type="entry name" value="POLYKETIDE SYNTHASE-RELATED"/>
    <property type="match status" value="1"/>
</dbReference>
<reference evidence="15 16" key="1">
    <citation type="submission" date="2020-07" db="EMBL/GenBank/DDBJ databases">
        <title>Complete genome sequence for Sandaracinobacter sp. M6.</title>
        <authorList>
            <person name="Tang Y."/>
            <person name="Liu Q."/>
            <person name="Guo Z."/>
            <person name="Lei P."/>
            <person name="Huang B."/>
        </authorList>
    </citation>
    <scope>NUCLEOTIDE SEQUENCE [LARGE SCALE GENOMIC DNA]</scope>
    <source>
        <strain evidence="15 16">M6</strain>
    </source>
</reference>
<dbReference type="KEGG" id="sand:H3309_12150"/>
<comment type="function">
    <text evidence="10">Proposed to synthesize NOD factor fatty acyl chain. Involved in the synthesis of a highly unsaturated fatty acid moiety, which forms part of a lipo-oligosaccharide that is responsible for host specificity.</text>
</comment>
<dbReference type="InterPro" id="IPR020841">
    <property type="entry name" value="PKS_Beta-ketoAc_synthase_dom"/>
</dbReference>
<dbReference type="GO" id="GO:0006633">
    <property type="term" value="P:fatty acid biosynthetic process"/>
    <property type="evidence" value="ECO:0007669"/>
    <property type="project" value="InterPro"/>
</dbReference>
<organism evidence="15 16">
    <name type="scientific">Sandaracinobacteroides saxicola</name>
    <dbReference type="NCBI Taxonomy" id="2759707"/>
    <lineage>
        <taxon>Bacteria</taxon>
        <taxon>Pseudomonadati</taxon>
        <taxon>Pseudomonadota</taxon>
        <taxon>Alphaproteobacteria</taxon>
        <taxon>Sphingomonadales</taxon>
        <taxon>Sphingosinicellaceae</taxon>
        <taxon>Sandaracinobacteroides</taxon>
    </lineage>
</organism>
<evidence type="ECO:0000256" key="10">
    <source>
        <dbReference type="ARBA" id="ARBA00037576"/>
    </source>
</evidence>
<evidence type="ECO:0000256" key="5">
    <source>
        <dbReference type="ARBA" id="ARBA00022519"/>
    </source>
</evidence>
<keyword evidence="7" id="KW-0812">Transmembrane</keyword>
<evidence type="ECO:0000256" key="11">
    <source>
        <dbReference type="ARBA" id="ARBA00039445"/>
    </source>
</evidence>
<dbReference type="InterPro" id="IPR014030">
    <property type="entry name" value="Ketoacyl_synth_N"/>
</dbReference>
<evidence type="ECO:0000256" key="1">
    <source>
        <dbReference type="ARBA" id="ARBA00004533"/>
    </source>
</evidence>
<proteinExistence type="inferred from homology"/>
<keyword evidence="6 13" id="KW-0808">Transferase</keyword>
<dbReference type="SUPFAM" id="SSF53901">
    <property type="entry name" value="Thiolase-like"/>
    <property type="match status" value="2"/>
</dbReference>
<dbReference type="InterPro" id="IPR016039">
    <property type="entry name" value="Thiolase-like"/>
</dbReference>
<gene>
    <name evidence="15" type="ORF">H3309_12150</name>
</gene>
<sequence>MRRVAVTGIGMICAGGLTAGQSWETVRDGISRVAPAQAGRDRSTAAIPVAAIAGFDPAGHFERNQLVALDPVAQYAVIAAREAIAQSGLALADHAPERTRCIVGSGTGGEVTHDHASRQVYDQGASRLHPMTVPKIMLSAVASHVALDLQIKGGVYAVSSACASAAHAIGQAFWDIRHGMVDVAVAGGSEACLTYGCLKAWQALHVLSDDLCRPFSLGRRGLILGEGAAILVLEAFETAQARGADILAEIVGFGMSCDAASITAPDAHGMARAMNSALADARLPATAVDHVNAHGTGTHANDQTESHALRLVFGDRLPAIPVTANKSVLGHALGASGALEMAVAIMTLRTGIIPPTANHLEADPGCAVDCVPNAARQAHVKTLLSNSFAFGGLNASLAVCHV</sequence>
<keyword evidence="5" id="KW-0997">Cell inner membrane</keyword>
<evidence type="ECO:0000256" key="13">
    <source>
        <dbReference type="RuleBase" id="RU003694"/>
    </source>
</evidence>